<keyword evidence="2" id="KW-1277">Toxin-antitoxin system</keyword>
<dbReference type="PANTHER" id="PTHR33755">
    <property type="entry name" value="TOXIN PARE1-RELATED"/>
    <property type="match status" value="1"/>
</dbReference>
<gene>
    <name evidence="3" type="ORF">GIW47_02985</name>
</gene>
<dbReference type="Gene3D" id="3.30.2310.20">
    <property type="entry name" value="RelE-like"/>
    <property type="match status" value="1"/>
</dbReference>
<protein>
    <submittedName>
        <fullName evidence="3">Type II toxin-antitoxin system RelE/ParE family toxin</fullName>
    </submittedName>
</protein>
<name>A0ABS9FJN7_9PSED</name>
<sequence length="92" mass="11005">MMELRWTSKALSDLARLYDFLSVVNREAAARIVQSLSQAPDTLLDNPRIGERIEEFSPRDVRRLLVGHYEMRYEIQQSTLYILRLWHVREDR</sequence>
<evidence type="ECO:0000256" key="1">
    <source>
        <dbReference type="ARBA" id="ARBA00006226"/>
    </source>
</evidence>
<dbReference type="EMBL" id="WKDU01000002">
    <property type="protein sequence ID" value="MCF5151587.1"/>
    <property type="molecule type" value="Genomic_DNA"/>
</dbReference>
<dbReference type="Pfam" id="PF05016">
    <property type="entry name" value="ParE_toxin"/>
    <property type="match status" value="1"/>
</dbReference>
<comment type="similarity">
    <text evidence="1">Belongs to the RelE toxin family.</text>
</comment>
<evidence type="ECO:0000313" key="3">
    <source>
        <dbReference type="EMBL" id="MCF5151587.1"/>
    </source>
</evidence>
<dbReference type="InterPro" id="IPR035093">
    <property type="entry name" value="RelE/ParE_toxin_dom_sf"/>
</dbReference>
<dbReference type="InterPro" id="IPR051803">
    <property type="entry name" value="TA_system_RelE-like_toxin"/>
</dbReference>
<organism evidence="3 4">
    <name type="scientific">Pseudomonas lactis</name>
    <dbReference type="NCBI Taxonomy" id="1615674"/>
    <lineage>
        <taxon>Bacteria</taxon>
        <taxon>Pseudomonadati</taxon>
        <taxon>Pseudomonadota</taxon>
        <taxon>Gammaproteobacteria</taxon>
        <taxon>Pseudomonadales</taxon>
        <taxon>Pseudomonadaceae</taxon>
        <taxon>Pseudomonas</taxon>
    </lineage>
</organism>
<dbReference type="SUPFAM" id="SSF143011">
    <property type="entry name" value="RelE-like"/>
    <property type="match status" value="1"/>
</dbReference>
<dbReference type="Proteomes" id="UP000814074">
    <property type="component" value="Unassembled WGS sequence"/>
</dbReference>
<dbReference type="InterPro" id="IPR007712">
    <property type="entry name" value="RelE/ParE_toxin"/>
</dbReference>
<evidence type="ECO:0000256" key="2">
    <source>
        <dbReference type="ARBA" id="ARBA00022649"/>
    </source>
</evidence>
<evidence type="ECO:0000313" key="4">
    <source>
        <dbReference type="Proteomes" id="UP000814074"/>
    </source>
</evidence>
<accession>A0ABS9FJN7</accession>
<comment type="caution">
    <text evidence="3">The sequence shown here is derived from an EMBL/GenBank/DDBJ whole genome shotgun (WGS) entry which is preliminary data.</text>
</comment>
<keyword evidence="4" id="KW-1185">Reference proteome</keyword>
<proteinExistence type="inferred from homology"/>
<reference evidence="3 4" key="1">
    <citation type="submission" date="2019-11" db="EMBL/GenBank/DDBJ databases">
        <title>Epiphytic Pseudomonas syringae from cherry orchards.</title>
        <authorList>
            <person name="Hulin M.T."/>
        </authorList>
    </citation>
    <scope>NUCLEOTIDE SEQUENCE [LARGE SCALE GENOMIC DNA]</scope>
    <source>
        <strain evidence="3 4">PA-6-3B</strain>
    </source>
</reference>
<dbReference type="PANTHER" id="PTHR33755:SF7">
    <property type="entry name" value="TOXIN MODULE OF TOXIN-ANTITOXIN SYSTEM RELE_STBE FAMILY"/>
    <property type="match status" value="1"/>
</dbReference>